<name>A0A0A0BBB4_9CELL</name>
<reference evidence="1 2" key="1">
    <citation type="submission" date="2013-10" db="EMBL/GenBank/DDBJ databases">
        <authorList>
            <person name="Wang G."/>
            <person name="Zhuang W."/>
        </authorList>
    </citation>
    <scope>NUCLEOTIDE SEQUENCE [LARGE SCALE GENOMIC DNA]</scope>
    <source>
        <strain evidence="1 2">DSM 20118</strain>
    </source>
</reference>
<accession>A0A0A0BBB4</accession>
<dbReference type="Proteomes" id="UP000029833">
    <property type="component" value="Unassembled WGS sequence"/>
</dbReference>
<gene>
    <name evidence="1" type="ORF">Q760_12630</name>
</gene>
<dbReference type="EMBL" id="AXNT01000042">
    <property type="protein sequence ID" value="KGM02596.1"/>
    <property type="molecule type" value="Genomic_DNA"/>
</dbReference>
<evidence type="ECO:0000313" key="2">
    <source>
        <dbReference type="Proteomes" id="UP000029833"/>
    </source>
</evidence>
<keyword evidence="2" id="KW-1185">Reference proteome</keyword>
<proteinExistence type="predicted"/>
<evidence type="ECO:0000313" key="1">
    <source>
        <dbReference type="EMBL" id="KGM02596.1"/>
    </source>
</evidence>
<comment type="caution">
    <text evidence="1">The sequence shown here is derived from an EMBL/GenBank/DDBJ whole genome shotgun (WGS) entry which is preliminary data.</text>
</comment>
<dbReference type="AlphaFoldDB" id="A0A0A0BBB4"/>
<protein>
    <submittedName>
        <fullName evidence="1">Uncharacterized protein</fullName>
    </submittedName>
</protein>
<organism evidence="1 2">
    <name type="scientific">Cellulomonas cellasea DSM 20118</name>
    <dbReference type="NCBI Taxonomy" id="1408250"/>
    <lineage>
        <taxon>Bacteria</taxon>
        <taxon>Bacillati</taxon>
        <taxon>Actinomycetota</taxon>
        <taxon>Actinomycetes</taxon>
        <taxon>Micrococcales</taxon>
        <taxon>Cellulomonadaceae</taxon>
        <taxon>Cellulomonas</taxon>
    </lineage>
</organism>
<sequence length="43" mass="4698">MQVRCTRYACSGPGFGLLDQRAVKSRATTVIEPSESASSWLTH</sequence>